<accession>A0ABN7ZEZ8</accession>
<gene>
    <name evidence="2" type="ORF">LMG21510_05050</name>
</gene>
<dbReference type="RefSeq" id="WP_224044588.1">
    <property type="nucleotide sequence ID" value="NZ_CAJZAH010000011.1"/>
</dbReference>
<keyword evidence="3" id="KW-1185">Reference proteome</keyword>
<evidence type="ECO:0000256" key="1">
    <source>
        <dbReference type="SAM" id="Phobius"/>
    </source>
</evidence>
<reference evidence="2 3" key="1">
    <citation type="submission" date="2021-08" db="EMBL/GenBank/DDBJ databases">
        <authorList>
            <person name="Peeters C."/>
        </authorList>
    </citation>
    <scope>NUCLEOTIDE SEQUENCE [LARGE SCALE GENOMIC DNA]</scope>
    <source>
        <strain evidence="2 3">LMG 21510</strain>
    </source>
</reference>
<name>A0ABN7ZEZ8_9BURK</name>
<sequence>MKTLLTDVVGLGGLGCLGAGLYLQFGAGPALMGVGALLLGGAVRAAAGRGR</sequence>
<dbReference type="EMBL" id="CAJZAH010000011">
    <property type="protein sequence ID" value="CAG9184249.1"/>
    <property type="molecule type" value="Genomic_DNA"/>
</dbReference>
<keyword evidence="1" id="KW-0812">Transmembrane</keyword>
<feature type="transmembrane region" description="Helical" evidence="1">
    <location>
        <begin position="28"/>
        <end position="47"/>
    </location>
</feature>
<keyword evidence="1" id="KW-0472">Membrane</keyword>
<comment type="caution">
    <text evidence="2">The sequence shown here is derived from an EMBL/GenBank/DDBJ whole genome shotgun (WGS) entry which is preliminary data.</text>
</comment>
<organism evidence="2 3">
    <name type="scientific">Cupriavidus respiraculi</name>
    <dbReference type="NCBI Taxonomy" id="195930"/>
    <lineage>
        <taxon>Bacteria</taxon>
        <taxon>Pseudomonadati</taxon>
        <taxon>Pseudomonadota</taxon>
        <taxon>Betaproteobacteria</taxon>
        <taxon>Burkholderiales</taxon>
        <taxon>Burkholderiaceae</taxon>
        <taxon>Cupriavidus</taxon>
    </lineage>
</organism>
<protein>
    <submittedName>
        <fullName evidence="2">Uncharacterized protein</fullName>
    </submittedName>
</protein>
<evidence type="ECO:0000313" key="3">
    <source>
        <dbReference type="Proteomes" id="UP000721236"/>
    </source>
</evidence>
<evidence type="ECO:0000313" key="2">
    <source>
        <dbReference type="EMBL" id="CAG9184249.1"/>
    </source>
</evidence>
<proteinExistence type="predicted"/>
<keyword evidence="1" id="KW-1133">Transmembrane helix</keyword>
<dbReference type="Proteomes" id="UP000721236">
    <property type="component" value="Unassembled WGS sequence"/>
</dbReference>